<accession>A0A6N4TK53</accession>
<keyword evidence="2 5" id="KW-0812">Transmembrane</keyword>
<sequence length="445" mass="48294">MQETRKYGLLMAIAMVIGIVIGSGIFFKADDILVLTGGNVAIGCLVLIIGAGGIIFGGISIAEWAKLTDDAGGLISYGEKAYNKTFAFLIGWFQMVVYFPALVAVICWVGANYTILLFSNFPMLQSHVWTITIFYIILLYLVNTFSPKIAGYLQTSSMMVKMIPLFLIGIAGLLFGDPSYLQLHSVDGAGIVAGSSAIVAAAFSYDGWSVAPSICHEIKNAKRNLPLALTIAPIMILFVYLLYFLGITFLLGPEKVMELKDGAFEAAALMLAGPFAAKLLLVTVVISVLGTCNGIILGSCRIPHALAIRNEIPFSNKIAKLHETYGVSILSHFTSCVFSFLWLFIHYVTVENPAIQALGMDVSGLPIVIMYIFYFLLYIGVLRYTWKGGIQNKFFGYVCPILACIGALIVIYGGLSSSNGKMYLIVSILSLASGYLILLYKKKKA</sequence>
<feature type="transmembrane region" description="Helical" evidence="5">
    <location>
        <begin position="39"/>
        <end position="65"/>
    </location>
</feature>
<evidence type="ECO:0000313" key="7">
    <source>
        <dbReference type="Proteomes" id="UP000464754"/>
    </source>
</evidence>
<keyword evidence="3 5" id="KW-1133">Transmembrane helix</keyword>
<feature type="transmembrane region" description="Helical" evidence="5">
    <location>
        <begin position="7"/>
        <end position="27"/>
    </location>
</feature>
<feature type="transmembrane region" description="Helical" evidence="5">
    <location>
        <begin position="324"/>
        <end position="345"/>
    </location>
</feature>
<dbReference type="GO" id="GO:0015179">
    <property type="term" value="F:L-amino acid transmembrane transporter activity"/>
    <property type="evidence" value="ECO:0007669"/>
    <property type="project" value="TreeGrafter"/>
</dbReference>
<feature type="transmembrane region" description="Helical" evidence="5">
    <location>
        <begin position="365"/>
        <end position="382"/>
    </location>
</feature>
<feature type="transmembrane region" description="Helical" evidence="5">
    <location>
        <begin position="421"/>
        <end position="440"/>
    </location>
</feature>
<dbReference type="PIRSF" id="PIRSF006060">
    <property type="entry name" value="AA_transporter"/>
    <property type="match status" value="1"/>
</dbReference>
<feature type="transmembrane region" description="Helical" evidence="5">
    <location>
        <begin position="158"/>
        <end position="176"/>
    </location>
</feature>
<gene>
    <name evidence="6" type="ORF">Aargi30884_20420</name>
</gene>
<dbReference type="InterPro" id="IPR050598">
    <property type="entry name" value="AminoAcid_Transporter"/>
</dbReference>
<dbReference type="KEGG" id="aarg:Aargi30884_20420"/>
<dbReference type="GO" id="GO:0016020">
    <property type="term" value="C:membrane"/>
    <property type="evidence" value="ECO:0007669"/>
    <property type="project" value="UniProtKB-SubCell"/>
</dbReference>
<keyword evidence="7" id="KW-1185">Reference proteome</keyword>
<dbReference type="AlphaFoldDB" id="A0A6N4TK53"/>
<dbReference type="InterPro" id="IPR002293">
    <property type="entry name" value="AA/rel_permease1"/>
</dbReference>
<protein>
    <submittedName>
        <fullName evidence="6">Amino acid permease</fullName>
    </submittedName>
</protein>
<feature type="transmembrane region" description="Helical" evidence="5">
    <location>
        <begin position="225"/>
        <end position="251"/>
    </location>
</feature>
<feature type="transmembrane region" description="Helical" evidence="5">
    <location>
        <begin position="394"/>
        <end position="415"/>
    </location>
</feature>
<dbReference type="Gene3D" id="1.20.1740.10">
    <property type="entry name" value="Amino acid/polyamine transporter I"/>
    <property type="match status" value="1"/>
</dbReference>
<feature type="transmembrane region" description="Helical" evidence="5">
    <location>
        <begin position="188"/>
        <end position="205"/>
    </location>
</feature>
<keyword evidence="4 5" id="KW-0472">Membrane</keyword>
<evidence type="ECO:0000256" key="4">
    <source>
        <dbReference type="ARBA" id="ARBA00023136"/>
    </source>
</evidence>
<dbReference type="EMBL" id="AP019695">
    <property type="protein sequence ID" value="BBK23139.1"/>
    <property type="molecule type" value="Genomic_DNA"/>
</dbReference>
<dbReference type="PANTHER" id="PTHR11785">
    <property type="entry name" value="AMINO ACID TRANSPORTER"/>
    <property type="match status" value="1"/>
</dbReference>
<feature type="transmembrane region" description="Helical" evidence="5">
    <location>
        <begin position="86"/>
        <end position="115"/>
    </location>
</feature>
<dbReference type="Pfam" id="PF13520">
    <property type="entry name" value="AA_permease_2"/>
    <property type="match status" value="1"/>
</dbReference>
<feature type="transmembrane region" description="Helical" evidence="5">
    <location>
        <begin position="127"/>
        <end position="146"/>
    </location>
</feature>
<evidence type="ECO:0000313" key="6">
    <source>
        <dbReference type="EMBL" id="BBK23139.1"/>
    </source>
</evidence>
<organism evidence="6 7">
    <name type="scientific">Amedibacterium intestinale</name>
    <dbReference type="NCBI Taxonomy" id="2583452"/>
    <lineage>
        <taxon>Bacteria</taxon>
        <taxon>Bacillati</taxon>
        <taxon>Bacillota</taxon>
        <taxon>Erysipelotrichia</taxon>
        <taxon>Erysipelotrichales</taxon>
        <taxon>Erysipelotrichaceae</taxon>
        <taxon>Amedibacterium</taxon>
    </lineage>
</organism>
<dbReference type="Proteomes" id="UP000464754">
    <property type="component" value="Chromosome"/>
</dbReference>
<evidence type="ECO:0000256" key="5">
    <source>
        <dbReference type="SAM" id="Phobius"/>
    </source>
</evidence>
<name>A0A6N4TK53_9FIRM</name>
<dbReference type="RefSeq" id="WP_163052213.1">
    <property type="nucleotide sequence ID" value="NZ_AP019695.1"/>
</dbReference>
<evidence type="ECO:0000256" key="1">
    <source>
        <dbReference type="ARBA" id="ARBA00004141"/>
    </source>
</evidence>
<evidence type="ECO:0000256" key="2">
    <source>
        <dbReference type="ARBA" id="ARBA00022692"/>
    </source>
</evidence>
<dbReference type="PANTHER" id="PTHR11785:SF512">
    <property type="entry name" value="SOBREMESA, ISOFORM B"/>
    <property type="match status" value="1"/>
</dbReference>
<evidence type="ECO:0000256" key="3">
    <source>
        <dbReference type="ARBA" id="ARBA00022989"/>
    </source>
</evidence>
<comment type="subcellular location">
    <subcellularLocation>
        <location evidence="1">Membrane</location>
        <topology evidence="1">Multi-pass membrane protein</topology>
    </subcellularLocation>
</comment>
<reference evidence="7" key="1">
    <citation type="submission" date="2019-05" db="EMBL/GenBank/DDBJ databases">
        <title>Complete genome sequencing of Absiella argi strain JCM 30884.</title>
        <authorList>
            <person name="Sakamoto M."/>
            <person name="Murakami T."/>
            <person name="Mori H."/>
        </authorList>
    </citation>
    <scope>NUCLEOTIDE SEQUENCE [LARGE SCALE GENOMIC DNA]</scope>
    <source>
        <strain evidence="7">JCM 30884</strain>
    </source>
</reference>
<proteinExistence type="predicted"/>